<feature type="region of interest" description="Disordered" evidence="3">
    <location>
        <begin position="184"/>
        <end position="212"/>
    </location>
</feature>
<evidence type="ECO:0000256" key="2">
    <source>
        <dbReference type="ARBA" id="ARBA00023054"/>
    </source>
</evidence>
<proteinExistence type="inferred from homology"/>
<dbReference type="Proteomes" id="UP000492821">
    <property type="component" value="Unassembled WGS sequence"/>
</dbReference>
<keyword evidence="4" id="KW-1185">Reference proteome</keyword>
<protein>
    <submittedName>
        <fullName evidence="5">TPX2 domain-containing protein</fullName>
    </submittedName>
</protein>
<evidence type="ECO:0000313" key="5">
    <source>
        <dbReference type="WBParaSite" id="Pan_g4417.t1"/>
    </source>
</evidence>
<feature type="region of interest" description="Disordered" evidence="3">
    <location>
        <begin position="1"/>
        <end position="25"/>
    </location>
</feature>
<dbReference type="InterPro" id="IPR019579">
    <property type="entry name" value="FAM161A/B"/>
</dbReference>
<reference evidence="4" key="1">
    <citation type="journal article" date="2013" name="Genetics">
        <title>The draft genome and transcriptome of Panagrellus redivivus are shaped by the harsh demands of a free-living lifestyle.</title>
        <authorList>
            <person name="Srinivasan J."/>
            <person name="Dillman A.R."/>
            <person name="Macchietto M.G."/>
            <person name="Heikkinen L."/>
            <person name="Lakso M."/>
            <person name="Fracchia K.M."/>
            <person name="Antoshechkin I."/>
            <person name="Mortazavi A."/>
            <person name="Wong G."/>
            <person name="Sternberg P.W."/>
        </authorList>
    </citation>
    <scope>NUCLEOTIDE SEQUENCE [LARGE SCALE GENOMIC DNA]</scope>
    <source>
        <strain evidence="4">MT8872</strain>
    </source>
</reference>
<dbReference type="InterPro" id="IPR051655">
    <property type="entry name" value="FAM161"/>
</dbReference>
<comment type="similarity">
    <text evidence="1">Belongs to the FAM161 family.</text>
</comment>
<dbReference type="GO" id="GO:0005856">
    <property type="term" value="C:cytoskeleton"/>
    <property type="evidence" value="ECO:0007669"/>
    <property type="project" value="UniProtKB-ARBA"/>
</dbReference>
<dbReference type="PANTHER" id="PTHR21501">
    <property type="entry name" value="PROTEIN FAM-161"/>
    <property type="match status" value="1"/>
</dbReference>
<sequence>MPKLANNDSFTKEVPEDLDEKVSQSSEVMDFKEAEFLAKLKSLRVNCDELHTTLKAALITSGVCKKYTNSTIVVSKPSKIEYNVGTDKDGYMFSPPSPNPTPECSDSDLLQPIQEASENSSNEAIEEVPAQARETKQCITVKHPPAARLLTALRAEKRQRQLRKFLQRKKELSLRPHLVPLRLKYGNGKGLSRKNGTTTSKHSLRSRQKHHTWVPRRTIPEPFVFTLREAEAPIRANYAKKFLEEMLDEKMRKEEADLAEYRKQFRAKAPPRTTYISDSNYFVRQIRKPRTKSAPPGLKLKALSEPALNNVSRGGSREFRARPVPITTYIRPSTVADELRAAAKTQRAVEMLIKSRAPFCIADHTMRTHVQNNIRHRRTCYGTLPTFTPNITKSVPDFRMLHMEFSNKIAEARERRLPTMAVPFRFRQDTVPRHSCENMREHPSQMNSTFVSVRSVKSSDTYSVQ</sequence>
<name>A0A7E4VYW9_PANRE</name>
<reference evidence="5" key="2">
    <citation type="submission" date="2020-10" db="UniProtKB">
        <authorList>
            <consortium name="WormBaseParasite"/>
        </authorList>
    </citation>
    <scope>IDENTIFICATION</scope>
</reference>
<dbReference type="PANTHER" id="PTHR21501:SF1">
    <property type="entry name" value="PROTEIN FAM-161"/>
    <property type="match status" value="1"/>
</dbReference>
<dbReference type="WBParaSite" id="Pan_g4417.t1">
    <property type="protein sequence ID" value="Pan_g4417.t1"/>
    <property type="gene ID" value="Pan_g4417"/>
</dbReference>
<accession>A0A7E4VYW9</accession>
<evidence type="ECO:0000313" key="4">
    <source>
        <dbReference type="Proteomes" id="UP000492821"/>
    </source>
</evidence>
<dbReference type="GO" id="GO:0005929">
    <property type="term" value="C:cilium"/>
    <property type="evidence" value="ECO:0007669"/>
    <property type="project" value="TreeGrafter"/>
</dbReference>
<dbReference type="GO" id="GO:0044782">
    <property type="term" value="P:cilium organization"/>
    <property type="evidence" value="ECO:0007669"/>
    <property type="project" value="TreeGrafter"/>
</dbReference>
<evidence type="ECO:0000256" key="3">
    <source>
        <dbReference type="SAM" id="MobiDB-lite"/>
    </source>
</evidence>
<dbReference type="Pfam" id="PF10595">
    <property type="entry name" value="FAM161A_B"/>
    <property type="match status" value="1"/>
</dbReference>
<feature type="compositionally biased region" description="Basic residues" evidence="3">
    <location>
        <begin position="202"/>
        <end position="212"/>
    </location>
</feature>
<keyword evidence="2" id="KW-0175">Coiled coil</keyword>
<evidence type="ECO:0000256" key="1">
    <source>
        <dbReference type="ARBA" id="ARBA00006663"/>
    </source>
</evidence>
<organism evidence="4 5">
    <name type="scientific">Panagrellus redivivus</name>
    <name type="common">Microworm</name>
    <dbReference type="NCBI Taxonomy" id="6233"/>
    <lineage>
        <taxon>Eukaryota</taxon>
        <taxon>Metazoa</taxon>
        <taxon>Ecdysozoa</taxon>
        <taxon>Nematoda</taxon>
        <taxon>Chromadorea</taxon>
        <taxon>Rhabditida</taxon>
        <taxon>Tylenchina</taxon>
        <taxon>Panagrolaimomorpha</taxon>
        <taxon>Panagrolaimoidea</taxon>
        <taxon>Panagrolaimidae</taxon>
        <taxon>Panagrellus</taxon>
    </lineage>
</organism>
<dbReference type="AlphaFoldDB" id="A0A7E4VYW9"/>